<dbReference type="AlphaFoldDB" id="A0A398CXA5"/>
<organism evidence="1 2">
    <name type="scientific">Candidatus Cryosericum odellii</name>
    <dbReference type="NCBI Taxonomy" id="2290917"/>
    <lineage>
        <taxon>Bacteria</taxon>
        <taxon>Pseudomonadati</taxon>
        <taxon>Caldisericota/Cryosericota group</taxon>
        <taxon>Candidatus Cryosericota</taxon>
        <taxon>Candidatus Cryosericia</taxon>
        <taxon>Candidatus Cryosericales</taxon>
        <taxon>Candidatus Cryosericaceae</taxon>
        <taxon>Candidatus Cryosericum</taxon>
    </lineage>
</organism>
<gene>
    <name evidence="1" type="ORF">SMC6_08240</name>
</gene>
<evidence type="ECO:0000313" key="1">
    <source>
        <dbReference type="EMBL" id="RIE06850.1"/>
    </source>
</evidence>
<name>A0A398CXA5_9BACT</name>
<dbReference type="RefSeq" id="WP_119175828.1">
    <property type="nucleotide sequence ID" value="NZ_QXIT01000146.1"/>
</dbReference>
<dbReference type="OrthoDB" id="9869953at2"/>
<sequence length="133" mass="15107">MDQTILFVFPRHSDFGRLTTAGDVRTAASDLANIQRLLEATPDDLSRELGFVAQRILTDAAFAVRYESLLMILTDDHSFDAWALLHPTLEPDEREHLRLVYHHNVFDLYVLLQDVLCPDSTDLMNAPSEEAHS</sequence>
<protein>
    <submittedName>
        <fullName evidence="1">Uncharacterized protein</fullName>
    </submittedName>
</protein>
<dbReference type="Proteomes" id="UP000266260">
    <property type="component" value="Unassembled WGS sequence"/>
</dbReference>
<dbReference type="EMBL" id="QXIT01000146">
    <property type="protein sequence ID" value="RIE06850.1"/>
    <property type="molecule type" value="Genomic_DNA"/>
</dbReference>
<proteinExistence type="predicted"/>
<reference evidence="1 2" key="1">
    <citation type="submission" date="2018-09" db="EMBL/GenBank/DDBJ databases">
        <title>Discovery and Ecogenomic Context for Candidatus Cryosericales, a Global Caldiserica Order Active in Thawing Permafrost.</title>
        <authorList>
            <person name="Martinez M.A."/>
            <person name="Woodcroft B.J."/>
            <person name="Ignacio Espinoza J.C."/>
            <person name="Zayed A."/>
            <person name="Singleton C.M."/>
            <person name="Boyd J."/>
            <person name="Li Y.-F."/>
            <person name="Purvine S."/>
            <person name="Maughan H."/>
            <person name="Hodgkins S.B."/>
            <person name="Anderson D."/>
            <person name="Sederholm M."/>
            <person name="Temperton B."/>
            <person name="Saleska S.R."/>
            <person name="Tyson G.W."/>
            <person name="Rich V.I."/>
        </authorList>
    </citation>
    <scope>NUCLEOTIDE SEQUENCE [LARGE SCALE GENOMIC DNA]</scope>
    <source>
        <strain evidence="1 2">SMC6</strain>
    </source>
</reference>
<comment type="caution">
    <text evidence="1">The sequence shown here is derived from an EMBL/GenBank/DDBJ whole genome shotgun (WGS) entry which is preliminary data.</text>
</comment>
<keyword evidence="2" id="KW-1185">Reference proteome</keyword>
<evidence type="ECO:0000313" key="2">
    <source>
        <dbReference type="Proteomes" id="UP000266260"/>
    </source>
</evidence>
<accession>A0A398CXA5</accession>